<dbReference type="InterPro" id="IPR031357">
    <property type="entry name" value="Stealth_CR3"/>
</dbReference>
<dbReference type="GO" id="GO:0005794">
    <property type="term" value="C:Golgi apparatus"/>
    <property type="evidence" value="ECO:0007669"/>
    <property type="project" value="TreeGrafter"/>
</dbReference>
<proteinExistence type="predicted"/>
<dbReference type="GO" id="GO:0016740">
    <property type="term" value="F:transferase activity"/>
    <property type="evidence" value="ECO:0007669"/>
    <property type="project" value="UniProtKB-KW"/>
</dbReference>
<dbReference type="STRING" id="403677.D0MRK9"/>
<feature type="domain" description="Stealth protein CR3 conserved region 3" evidence="3">
    <location>
        <begin position="197"/>
        <end position="244"/>
    </location>
</feature>
<dbReference type="eggNOG" id="ENOG502QQMR">
    <property type="taxonomic scope" value="Eukaryota"/>
</dbReference>
<dbReference type="KEGG" id="pif:PITG_00743"/>
<feature type="region of interest" description="Disordered" evidence="2">
    <location>
        <begin position="86"/>
        <end position="106"/>
    </location>
</feature>
<dbReference type="Proteomes" id="UP000006643">
    <property type="component" value="Unassembled WGS sequence"/>
</dbReference>
<feature type="compositionally biased region" description="Basic and acidic residues" evidence="2">
    <location>
        <begin position="86"/>
        <end position="104"/>
    </location>
</feature>
<gene>
    <name evidence="5" type="ORF">PITG_00743</name>
</gene>
<accession>D0MRK9</accession>
<dbReference type="OrthoDB" id="263283at2759"/>
<dbReference type="Pfam" id="PF17102">
    <property type="entry name" value="Stealth_CR3"/>
    <property type="match status" value="1"/>
</dbReference>
<evidence type="ECO:0000313" key="6">
    <source>
        <dbReference type="Proteomes" id="UP000006643"/>
    </source>
</evidence>
<evidence type="ECO:0000256" key="2">
    <source>
        <dbReference type="SAM" id="MobiDB-lite"/>
    </source>
</evidence>
<evidence type="ECO:0000256" key="1">
    <source>
        <dbReference type="ARBA" id="ARBA00022679"/>
    </source>
</evidence>
<feature type="region of interest" description="Disordered" evidence="2">
    <location>
        <begin position="425"/>
        <end position="460"/>
    </location>
</feature>
<name>D0MRK9_PHYIT</name>
<dbReference type="GeneID" id="9472544"/>
<organism evidence="5 6">
    <name type="scientific">Phytophthora infestans (strain T30-4)</name>
    <name type="common">Potato late blight agent</name>
    <dbReference type="NCBI Taxonomy" id="403677"/>
    <lineage>
        <taxon>Eukaryota</taxon>
        <taxon>Sar</taxon>
        <taxon>Stramenopiles</taxon>
        <taxon>Oomycota</taxon>
        <taxon>Peronosporomycetes</taxon>
        <taxon>Peronosporales</taxon>
        <taxon>Peronosporaceae</taxon>
        <taxon>Phytophthora</taxon>
    </lineage>
</organism>
<protein>
    <submittedName>
        <fullName evidence="5">N-acetylglucosamine-1-phosphotransferase subunits alpha/beta, putative</fullName>
    </submittedName>
</protein>
<dbReference type="RefSeq" id="XP_002909314.1">
    <property type="nucleotide sequence ID" value="XM_002909268.1"/>
</dbReference>
<evidence type="ECO:0000259" key="3">
    <source>
        <dbReference type="Pfam" id="PF17102"/>
    </source>
</evidence>
<dbReference type="PROSITE" id="PS00018">
    <property type="entry name" value="EF_HAND_1"/>
    <property type="match status" value="1"/>
</dbReference>
<dbReference type="VEuPathDB" id="FungiDB:PITG_00743"/>
<reference evidence="6" key="1">
    <citation type="journal article" date="2009" name="Nature">
        <title>Genome sequence and analysis of the Irish potato famine pathogen Phytophthora infestans.</title>
        <authorList>
            <consortium name="The Broad Institute Genome Sequencing Platform"/>
            <person name="Haas B.J."/>
            <person name="Kamoun S."/>
            <person name="Zody M.C."/>
            <person name="Jiang R.H."/>
            <person name="Handsaker R.E."/>
            <person name="Cano L.M."/>
            <person name="Grabherr M."/>
            <person name="Kodira C.D."/>
            <person name="Raffaele S."/>
            <person name="Torto-Alalibo T."/>
            <person name="Bozkurt T.O."/>
            <person name="Ah-Fong A.M."/>
            <person name="Alvarado L."/>
            <person name="Anderson V.L."/>
            <person name="Armstrong M.R."/>
            <person name="Avrova A."/>
            <person name="Baxter L."/>
            <person name="Beynon J."/>
            <person name="Boevink P.C."/>
            <person name="Bollmann S.R."/>
            <person name="Bos J.I."/>
            <person name="Bulone V."/>
            <person name="Cai G."/>
            <person name="Cakir C."/>
            <person name="Carrington J.C."/>
            <person name="Chawner M."/>
            <person name="Conti L."/>
            <person name="Costanzo S."/>
            <person name="Ewan R."/>
            <person name="Fahlgren N."/>
            <person name="Fischbach M.A."/>
            <person name="Fugelstad J."/>
            <person name="Gilroy E.M."/>
            <person name="Gnerre S."/>
            <person name="Green P.J."/>
            <person name="Grenville-Briggs L.J."/>
            <person name="Griffith J."/>
            <person name="Grunwald N.J."/>
            <person name="Horn K."/>
            <person name="Horner N.R."/>
            <person name="Hu C.H."/>
            <person name="Huitema E."/>
            <person name="Jeong D.H."/>
            <person name="Jones A.M."/>
            <person name="Jones J.D."/>
            <person name="Jones R.W."/>
            <person name="Karlsson E.K."/>
            <person name="Kunjeti S.G."/>
            <person name="Lamour K."/>
            <person name="Liu Z."/>
            <person name="Ma L."/>
            <person name="Maclean D."/>
            <person name="Chibucos M.C."/>
            <person name="McDonald H."/>
            <person name="McWalters J."/>
            <person name="Meijer H.J."/>
            <person name="Morgan W."/>
            <person name="Morris P.F."/>
            <person name="Munro C.A."/>
            <person name="O'Neill K."/>
            <person name="Ospina-Giraldo M."/>
            <person name="Pinzon A."/>
            <person name="Pritchard L."/>
            <person name="Ramsahoye B."/>
            <person name="Ren Q."/>
            <person name="Restrepo S."/>
            <person name="Roy S."/>
            <person name="Sadanandom A."/>
            <person name="Savidor A."/>
            <person name="Schornack S."/>
            <person name="Schwartz D.C."/>
            <person name="Schumann U.D."/>
            <person name="Schwessinger B."/>
            <person name="Seyer L."/>
            <person name="Sharpe T."/>
            <person name="Silvar C."/>
            <person name="Song J."/>
            <person name="Studholme D.J."/>
            <person name="Sykes S."/>
            <person name="Thines M."/>
            <person name="van de Vondervoort P.J."/>
            <person name="Phuntumart V."/>
            <person name="Wawra S."/>
            <person name="Weide R."/>
            <person name="Win J."/>
            <person name="Young C."/>
            <person name="Zhou S."/>
            <person name="Fry W."/>
            <person name="Meyers B.C."/>
            <person name="van West P."/>
            <person name="Ristaino J."/>
            <person name="Govers F."/>
            <person name="Birch P.R."/>
            <person name="Whisson S.C."/>
            <person name="Judelson H.S."/>
            <person name="Nusbaum C."/>
        </authorList>
    </citation>
    <scope>NUCLEOTIDE SEQUENCE [LARGE SCALE GENOMIC DNA]</scope>
    <source>
        <strain evidence="6">T30-4</strain>
    </source>
</reference>
<keyword evidence="6" id="KW-1185">Reference proteome</keyword>
<dbReference type="PANTHER" id="PTHR24045:SF0">
    <property type="entry name" value="N-ACETYLGLUCOSAMINE-1-PHOSPHOTRANSFERASE SUBUNITS ALPHA_BETA"/>
    <property type="match status" value="1"/>
</dbReference>
<evidence type="ECO:0000313" key="5">
    <source>
        <dbReference type="EMBL" id="EEY58128.1"/>
    </source>
</evidence>
<dbReference type="Pfam" id="PF17103">
    <property type="entry name" value="Stealth_CR4"/>
    <property type="match status" value="1"/>
</dbReference>
<dbReference type="InterPro" id="IPR018247">
    <property type="entry name" value="EF_Hand_1_Ca_BS"/>
</dbReference>
<dbReference type="EMBL" id="DS028118">
    <property type="protein sequence ID" value="EEY58128.1"/>
    <property type="molecule type" value="Genomic_DNA"/>
</dbReference>
<feature type="compositionally biased region" description="Basic and acidic residues" evidence="2">
    <location>
        <begin position="434"/>
        <end position="445"/>
    </location>
</feature>
<dbReference type="InterPro" id="IPR031356">
    <property type="entry name" value="Stealth_CR4"/>
</dbReference>
<dbReference type="HOGENOM" id="CLU_033122_0_0_1"/>
<keyword evidence="1" id="KW-0808">Transferase</keyword>
<dbReference type="InParanoid" id="D0MRK9"/>
<dbReference type="AlphaFoldDB" id="D0MRK9"/>
<sequence>MARHCVEERIRQHKVVYTPYTGDDSALLELLDRCIDTTRRLIGIRPRICYPHEVSVPRPPIKYEAKVDVRKEKEEDGRRLACEAQKRRLAQREEREKEEREAQASEHVGGLSRFFGNIKTAVGLGHVVSTNESLDDVEYADVCGTAEPKEEKPQVTLRDAQAHLSKDTLGDSLRFVNKLYNRAFGKPKTSDRRRVPSHMPFLVQKSIIREIKDHWTQEIQDTSAHRFRHPQDMQFSFSYFHYLINRAKIHPHTLEEIWSEYLDANRNGILDESEVLTAASLAHGDAPPEIFVSEVRECVQPNKREKVREIPTAEGTLRLSETLTPYITLENLEQCPSFAWKQMMGTRARRTKFVCINDDMKNPSTAVSQILHELFLSIWPKRSQFELPYHLKNRYAHIDEFTAAQERRHVAAAIEDIARARAASASQLTQDFQHTQEDKEDKVDESASPTSKWRSRKASA</sequence>
<dbReference type="OMA" id="EPRKDHE"/>
<dbReference type="InterPro" id="IPR047141">
    <property type="entry name" value="Stealth"/>
</dbReference>
<evidence type="ECO:0000259" key="4">
    <source>
        <dbReference type="Pfam" id="PF17103"/>
    </source>
</evidence>
<feature type="domain" description="Stealth protein CR4 conserved region 4" evidence="4">
    <location>
        <begin position="345"/>
        <end position="397"/>
    </location>
</feature>
<dbReference type="PANTHER" id="PTHR24045">
    <property type="match status" value="1"/>
</dbReference>